<dbReference type="AlphaFoldDB" id="A0A0J8AWT5"/>
<protein>
    <submittedName>
        <fullName evidence="1">Uncharacterized protein</fullName>
    </submittedName>
</protein>
<dbReference type="Gramene" id="KMS93319">
    <property type="protein sequence ID" value="KMS93319"/>
    <property type="gene ID" value="BVRB_032680"/>
</dbReference>
<proteinExistence type="predicted"/>
<feature type="non-terminal residue" evidence="1">
    <location>
        <position position="1"/>
    </location>
</feature>
<accession>A0A0J8AWT5</accession>
<gene>
    <name evidence="1" type="ORF">BVRB_032680</name>
</gene>
<evidence type="ECO:0000313" key="2">
    <source>
        <dbReference type="Proteomes" id="UP000035740"/>
    </source>
</evidence>
<evidence type="ECO:0000313" key="1">
    <source>
        <dbReference type="EMBL" id="KMS93319.1"/>
    </source>
</evidence>
<organism evidence="1 2">
    <name type="scientific">Beta vulgaris subsp. vulgaris</name>
    <name type="common">Beet</name>
    <dbReference type="NCBI Taxonomy" id="3555"/>
    <lineage>
        <taxon>Eukaryota</taxon>
        <taxon>Viridiplantae</taxon>
        <taxon>Streptophyta</taxon>
        <taxon>Embryophyta</taxon>
        <taxon>Tracheophyta</taxon>
        <taxon>Spermatophyta</taxon>
        <taxon>Magnoliopsida</taxon>
        <taxon>eudicotyledons</taxon>
        <taxon>Gunneridae</taxon>
        <taxon>Pentapetalae</taxon>
        <taxon>Caryophyllales</taxon>
        <taxon>Chenopodiaceae</taxon>
        <taxon>Betoideae</taxon>
        <taxon>Beta</taxon>
    </lineage>
</organism>
<sequence length="46" mass="5310">RVVNDEICYPAKHACNNTDNTRYRLSILMVQYSQHLSTVPHSLFSS</sequence>
<dbReference type="Proteomes" id="UP000035740">
    <property type="component" value="Unassembled WGS sequence"/>
</dbReference>
<name>A0A0J8AWT5_BETVV</name>
<keyword evidence="2" id="KW-1185">Reference proteome</keyword>
<dbReference type="EMBL" id="KQ104139">
    <property type="protein sequence ID" value="KMS93319.1"/>
    <property type="molecule type" value="Genomic_DNA"/>
</dbReference>
<reference evidence="1 2" key="1">
    <citation type="journal article" date="2014" name="Nature">
        <title>The genome of the recently domesticated crop plant sugar beet (Beta vulgaris).</title>
        <authorList>
            <person name="Dohm J.C."/>
            <person name="Minoche A.E."/>
            <person name="Holtgrawe D."/>
            <person name="Capella-Gutierrez S."/>
            <person name="Zakrzewski F."/>
            <person name="Tafer H."/>
            <person name="Rupp O."/>
            <person name="Sorensen T.R."/>
            <person name="Stracke R."/>
            <person name="Reinhardt R."/>
            <person name="Goesmann A."/>
            <person name="Kraft T."/>
            <person name="Schulz B."/>
            <person name="Stadler P.F."/>
            <person name="Schmidt T."/>
            <person name="Gabaldon T."/>
            <person name="Lehrach H."/>
            <person name="Weisshaar B."/>
            <person name="Himmelbauer H."/>
        </authorList>
    </citation>
    <scope>NUCLEOTIDE SEQUENCE [LARGE SCALE GENOMIC DNA]</scope>
    <source>
        <tissue evidence="1">Taproot</tissue>
    </source>
</reference>